<feature type="region of interest" description="Disordered" evidence="10">
    <location>
        <begin position="546"/>
        <end position="575"/>
    </location>
</feature>
<accession>A0ABU9B5H6</accession>
<dbReference type="SMART" id="SM00986">
    <property type="entry name" value="UDG"/>
    <property type="match status" value="1"/>
</dbReference>
<keyword evidence="8" id="KW-0411">Iron-sulfur</keyword>
<evidence type="ECO:0000256" key="10">
    <source>
        <dbReference type="SAM" id="MobiDB-lite"/>
    </source>
</evidence>
<comment type="similarity">
    <text evidence="1">Belongs to the uracil-DNA glycosylase (UDG) superfamily. Type 4 (UDGa) family.</text>
</comment>
<evidence type="ECO:0000259" key="11">
    <source>
        <dbReference type="SMART" id="SM00986"/>
    </source>
</evidence>
<evidence type="ECO:0000256" key="7">
    <source>
        <dbReference type="ARBA" id="ARBA00023004"/>
    </source>
</evidence>
<proteinExistence type="inferred from homology"/>
<dbReference type="Proteomes" id="UP001368500">
    <property type="component" value="Unassembled WGS sequence"/>
</dbReference>
<name>A0ABU9B5H6_9BURK</name>
<dbReference type="PANTHER" id="PTHR33693:SF9">
    <property type="entry name" value="TYPE-4 URACIL-DNA GLYCOSYLASE"/>
    <property type="match status" value="1"/>
</dbReference>
<dbReference type="InterPro" id="IPR036895">
    <property type="entry name" value="Uracil-DNA_glycosylase-like_sf"/>
</dbReference>
<dbReference type="InterPro" id="IPR005122">
    <property type="entry name" value="Uracil-DNA_glycosylase-like"/>
</dbReference>
<keyword evidence="13" id="KW-1185">Reference proteome</keyword>
<evidence type="ECO:0000256" key="9">
    <source>
        <dbReference type="ARBA" id="ARBA00023204"/>
    </source>
</evidence>
<dbReference type="InterPro" id="IPR005273">
    <property type="entry name" value="Ura-DNA_glyco_family4"/>
</dbReference>
<keyword evidence="9" id="KW-0234">DNA repair</keyword>
<sequence>MDGLRAALLRLVAAGVDPETVDWDDGRPRQGGLFEAADEDGTAPAQAADGPRPEDGPAPAAAARRTSMPARWPAGFDALLRHAALHDAPDTRARLHRLALQLHADPRVWDDTLHPERLLLERRAREIRGEIHRMHAFVRFRPLREAVEPPASASAIATANTATDPPATDRWIAWYEPAHPIVRAAAPFFQQRFAAMHWAILTPQGSVAWDRERLHHGPPARREDAPPADAGEALWLAYYRATFNPARANPRLMQRHIPTRYHAALPEMAVAAPLLRESARRTWQMTAHAADTTRRLPRPRPVVTLASASADIELTPELAGSATADAAMAPPADPVTLAADKAAARARLKDLAAQAARCDRCPVASCATQTVFGRGHPRAEVMLVGEQPGDHEDRAGRPFVGPAGQLLQQAIAALGWPREALYVTNAVKHFHHTLRGSRRIHKTPEQAALAACLDWLEAEVDAVDPPLIVALGQTAARALLGAADADGAVPRAGGLHRRADGRAVLVAWHPSALLRAGVGQGGAPVEDHPRWAAWLAQLAPAAAAFTDDATTGGASPTSPHTGPKTGESADDECPT</sequence>
<dbReference type="Pfam" id="PF13566">
    <property type="entry name" value="DUF4130"/>
    <property type="match status" value="1"/>
</dbReference>
<evidence type="ECO:0000256" key="5">
    <source>
        <dbReference type="ARBA" id="ARBA00022763"/>
    </source>
</evidence>
<gene>
    <name evidence="12" type="ORF">AACH11_03980</name>
</gene>
<keyword evidence="6" id="KW-0378">Hydrolase</keyword>
<evidence type="ECO:0000256" key="2">
    <source>
        <dbReference type="ARBA" id="ARBA00019403"/>
    </source>
</evidence>
<keyword evidence="7" id="KW-0408">Iron</keyword>
<dbReference type="SMART" id="SM00987">
    <property type="entry name" value="UreE_C"/>
    <property type="match status" value="1"/>
</dbReference>
<feature type="region of interest" description="Disordered" evidence="10">
    <location>
        <begin position="19"/>
        <end position="61"/>
    </location>
</feature>
<keyword evidence="5" id="KW-0227">DNA damage</keyword>
<dbReference type="Pfam" id="PF03167">
    <property type="entry name" value="UDG"/>
    <property type="match status" value="1"/>
</dbReference>
<dbReference type="SUPFAM" id="SSF52141">
    <property type="entry name" value="Uracil-DNA glycosylase-like"/>
    <property type="match status" value="1"/>
</dbReference>
<dbReference type="InterPro" id="IPR051536">
    <property type="entry name" value="UDG_Type-4/5"/>
</dbReference>
<dbReference type="RefSeq" id="WP_341372902.1">
    <property type="nucleotide sequence ID" value="NZ_JBBUTF010000003.1"/>
</dbReference>
<dbReference type="NCBIfam" id="TIGR03915">
    <property type="entry name" value="SAM_7_link_chp"/>
    <property type="match status" value="1"/>
</dbReference>
<evidence type="ECO:0000256" key="1">
    <source>
        <dbReference type="ARBA" id="ARBA00006521"/>
    </source>
</evidence>
<evidence type="ECO:0000256" key="8">
    <source>
        <dbReference type="ARBA" id="ARBA00023014"/>
    </source>
</evidence>
<dbReference type="InterPro" id="IPR025404">
    <property type="entry name" value="DUF4130"/>
</dbReference>
<protein>
    <recommendedName>
        <fullName evidence="2">Type-4 uracil-DNA glycosylase</fullName>
    </recommendedName>
</protein>
<comment type="caution">
    <text evidence="12">The sequence shown here is derived from an EMBL/GenBank/DDBJ whole genome shotgun (WGS) entry which is preliminary data.</text>
</comment>
<keyword evidence="4" id="KW-0479">Metal-binding</keyword>
<dbReference type="EMBL" id="JBBUTF010000003">
    <property type="protein sequence ID" value="MEK8025120.1"/>
    <property type="molecule type" value="Genomic_DNA"/>
</dbReference>
<dbReference type="NCBIfam" id="TIGR03914">
    <property type="entry name" value="UDG_fam_dom"/>
    <property type="match status" value="1"/>
</dbReference>
<organism evidence="12 13">
    <name type="scientific">Pseudaquabacterium rugosum</name>
    <dbReference type="NCBI Taxonomy" id="2984194"/>
    <lineage>
        <taxon>Bacteria</taxon>
        <taxon>Pseudomonadati</taxon>
        <taxon>Pseudomonadota</taxon>
        <taxon>Betaproteobacteria</taxon>
        <taxon>Burkholderiales</taxon>
        <taxon>Sphaerotilaceae</taxon>
        <taxon>Pseudaquabacterium</taxon>
    </lineage>
</organism>
<dbReference type="Gene3D" id="3.40.470.10">
    <property type="entry name" value="Uracil-DNA glycosylase-like domain"/>
    <property type="match status" value="1"/>
</dbReference>
<evidence type="ECO:0000313" key="12">
    <source>
        <dbReference type="EMBL" id="MEK8025120.1"/>
    </source>
</evidence>
<feature type="domain" description="Uracil-DNA glycosylase-like" evidence="11">
    <location>
        <begin position="372"/>
        <end position="535"/>
    </location>
</feature>
<dbReference type="PANTHER" id="PTHR33693">
    <property type="entry name" value="TYPE-5 URACIL-DNA GLYCOSYLASE"/>
    <property type="match status" value="1"/>
</dbReference>
<dbReference type="CDD" id="cd10030">
    <property type="entry name" value="UDG-F4_TTUDGA_SPO1dp_like"/>
    <property type="match status" value="1"/>
</dbReference>
<evidence type="ECO:0000256" key="3">
    <source>
        <dbReference type="ARBA" id="ARBA00022485"/>
    </source>
</evidence>
<evidence type="ECO:0000256" key="6">
    <source>
        <dbReference type="ARBA" id="ARBA00022801"/>
    </source>
</evidence>
<reference evidence="12 13" key="1">
    <citation type="submission" date="2024-04" db="EMBL/GenBank/DDBJ databases">
        <title>Novel species of the genus Ideonella isolated from streams.</title>
        <authorList>
            <person name="Lu H."/>
        </authorList>
    </citation>
    <scope>NUCLEOTIDE SEQUENCE [LARGE SCALE GENOMIC DNA]</scope>
    <source>
        <strain evidence="12 13">BYS139W</strain>
    </source>
</reference>
<dbReference type="InterPro" id="IPR023875">
    <property type="entry name" value="DNA_repair_put"/>
</dbReference>
<evidence type="ECO:0000256" key="4">
    <source>
        <dbReference type="ARBA" id="ARBA00022723"/>
    </source>
</evidence>
<keyword evidence="3" id="KW-0004">4Fe-4S</keyword>
<evidence type="ECO:0000313" key="13">
    <source>
        <dbReference type="Proteomes" id="UP001368500"/>
    </source>
</evidence>